<dbReference type="SMART" id="SM00387">
    <property type="entry name" value="HATPase_c"/>
    <property type="match status" value="1"/>
</dbReference>
<dbReference type="PROSITE" id="PS50109">
    <property type="entry name" value="HIS_KIN"/>
    <property type="match status" value="1"/>
</dbReference>
<dbReference type="Pfam" id="PF00512">
    <property type="entry name" value="HisKA"/>
    <property type="match status" value="1"/>
</dbReference>
<dbReference type="RefSeq" id="WP_027311771.1">
    <property type="nucleotide sequence ID" value="NZ_JBHLZN010000002.1"/>
</dbReference>
<sequence>MLRPFLIMLSLSLSLLLTWQVGQHAQDWRLQQLQSEGEDRLLQLVIELRSALSAYEYLPFMVAQNRAVRDLLLYADVARDKEREADVSLFLEQTNLIANSSALFVLDRQGRALAHSYWRDQQDFYLQPHHEQPYFTQARQGERGSFFTLYDINQQPAYYLSAPIYLGPEFMGVAVVKVNMSHLASKLRSEGNYVFSTPQGIVMLATLPNWSQQALDNLLQGRQLQTLSNGVRARLWQLTEGQQLVQSVTLDDLHWTLSVLSPTLPAHRTGQTLSLFTLGSCLALALLSLYLRERRLKHRSQQETRAVQARNEVQQRSIISKAQVGLITLNQQGEMLFVNPMALQQFGLSPSLARHLRLHQLLLEPWPGAVSLALHSLQQPPFRAVRAQEALGRRADGSQFPMLFSLQPMPAMPEPTYLATIIDISRRKRLESALRDANESLEQKVRERTQALETAQAELVQAGKMAALGRMSTAMVHELNQPLTAMRTYIAICRQLLQQPEQLAPQLALLDQLTDRMAAITSQLKSFAYQKPDQLRPVALAASLQRVLKQFQPRLQEQGVEVSVQGCEQSLLAEPHRLEQVLSNLLVNALDAMQGQTSPARLQMSGECLSPQLFALEVHDSGPGIDEQARSQIFDPFYTSKPLGQGLGLGLAIVSSIMRDLGGQISLLPQPGPLGGASFQLILQREPEDE</sequence>
<dbReference type="NCBIfam" id="TIGR00229">
    <property type="entry name" value="sensory_box"/>
    <property type="match status" value="1"/>
</dbReference>
<dbReference type="SUPFAM" id="SSF47384">
    <property type="entry name" value="Homodimeric domain of signal transducing histidine kinase"/>
    <property type="match status" value="1"/>
</dbReference>
<dbReference type="PANTHER" id="PTHR43065:SF42">
    <property type="entry name" value="TWO-COMPONENT SENSOR PPRA"/>
    <property type="match status" value="1"/>
</dbReference>
<dbReference type="InterPro" id="IPR003594">
    <property type="entry name" value="HATPase_dom"/>
</dbReference>
<dbReference type="Gene3D" id="3.30.450.20">
    <property type="entry name" value="PAS domain"/>
    <property type="match status" value="2"/>
</dbReference>
<dbReference type="CDD" id="cd00082">
    <property type="entry name" value="HisKA"/>
    <property type="match status" value="1"/>
</dbReference>
<evidence type="ECO:0000313" key="16">
    <source>
        <dbReference type="EMBL" id="MFB9886301.1"/>
    </source>
</evidence>
<evidence type="ECO:0000256" key="2">
    <source>
        <dbReference type="ARBA" id="ARBA00004651"/>
    </source>
</evidence>
<keyword evidence="10 16" id="KW-0067">ATP-binding</keyword>
<evidence type="ECO:0000256" key="13">
    <source>
        <dbReference type="SAM" id="Coils"/>
    </source>
</evidence>
<feature type="coiled-coil region" evidence="13">
    <location>
        <begin position="427"/>
        <end position="458"/>
    </location>
</feature>
<evidence type="ECO:0000256" key="5">
    <source>
        <dbReference type="ARBA" id="ARBA00022553"/>
    </source>
</evidence>
<dbReference type="SUPFAM" id="SSF103190">
    <property type="entry name" value="Sensory domain-like"/>
    <property type="match status" value="1"/>
</dbReference>
<comment type="caution">
    <text evidence="16">The sequence shown here is derived from an EMBL/GenBank/DDBJ whole genome shotgun (WGS) entry which is preliminary data.</text>
</comment>
<evidence type="ECO:0000313" key="17">
    <source>
        <dbReference type="Proteomes" id="UP001589628"/>
    </source>
</evidence>
<comment type="subcellular location">
    <subcellularLocation>
        <location evidence="2">Cell membrane</location>
        <topology evidence="2">Multi-pass membrane protein</topology>
    </subcellularLocation>
</comment>
<keyword evidence="11" id="KW-0472">Membrane</keyword>
<dbReference type="CDD" id="cd18773">
    <property type="entry name" value="PDC1_HK_sensor"/>
    <property type="match status" value="1"/>
</dbReference>
<keyword evidence="8" id="KW-0547">Nucleotide-binding</keyword>
<keyword evidence="9" id="KW-0418">Kinase</keyword>
<keyword evidence="14" id="KW-0732">Signal</keyword>
<dbReference type="InterPro" id="IPR036890">
    <property type="entry name" value="HATPase_C_sf"/>
</dbReference>
<dbReference type="InterPro" id="IPR017055">
    <property type="entry name" value="Sig_transdc_His_kinase_DctB"/>
</dbReference>
<reference evidence="16 17" key="1">
    <citation type="submission" date="2024-09" db="EMBL/GenBank/DDBJ databases">
        <authorList>
            <person name="Sun Q."/>
            <person name="Mori K."/>
        </authorList>
    </citation>
    <scope>NUCLEOTIDE SEQUENCE [LARGE SCALE GENOMIC DNA]</scope>
    <source>
        <strain evidence="16 17">ATCC 51285</strain>
    </source>
</reference>
<dbReference type="PANTHER" id="PTHR43065">
    <property type="entry name" value="SENSOR HISTIDINE KINASE"/>
    <property type="match status" value="1"/>
</dbReference>
<evidence type="ECO:0000256" key="11">
    <source>
        <dbReference type="ARBA" id="ARBA00022989"/>
    </source>
</evidence>
<evidence type="ECO:0000256" key="1">
    <source>
        <dbReference type="ARBA" id="ARBA00000085"/>
    </source>
</evidence>
<dbReference type="EMBL" id="JBHLZN010000002">
    <property type="protein sequence ID" value="MFB9886301.1"/>
    <property type="molecule type" value="Genomic_DNA"/>
</dbReference>
<keyword evidence="17" id="KW-1185">Reference proteome</keyword>
<dbReference type="InterPro" id="IPR000014">
    <property type="entry name" value="PAS"/>
</dbReference>
<keyword evidence="7" id="KW-0812">Transmembrane</keyword>
<feature type="signal peptide" evidence="14">
    <location>
        <begin position="1"/>
        <end position="25"/>
    </location>
</feature>
<evidence type="ECO:0000256" key="10">
    <source>
        <dbReference type="ARBA" id="ARBA00022840"/>
    </source>
</evidence>
<feature type="chain" id="PRO_5045808634" description="histidine kinase" evidence="14">
    <location>
        <begin position="26"/>
        <end position="690"/>
    </location>
</feature>
<dbReference type="CDD" id="cd00130">
    <property type="entry name" value="PAS"/>
    <property type="match status" value="1"/>
</dbReference>
<evidence type="ECO:0000256" key="12">
    <source>
        <dbReference type="ARBA" id="ARBA00023012"/>
    </source>
</evidence>
<dbReference type="PIRSF" id="PIRSF036431">
    <property type="entry name" value="STHK_DctB"/>
    <property type="match status" value="1"/>
</dbReference>
<keyword evidence="5" id="KW-0597">Phosphoprotein</keyword>
<dbReference type="SUPFAM" id="SSF55874">
    <property type="entry name" value="ATPase domain of HSP90 chaperone/DNA topoisomerase II/histidine kinase"/>
    <property type="match status" value="1"/>
</dbReference>
<protein>
    <recommendedName>
        <fullName evidence="3">histidine kinase</fullName>
        <ecNumber evidence="3">2.7.13.3</ecNumber>
    </recommendedName>
</protein>
<evidence type="ECO:0000256" key="14">
    <source>
        <dbReference type="SAM" id="SignalP"/>
    </source>
</evidence>
<evidence type="ECO:0000259" key="15">
    <source>
        <dbReference type="PROSITE" id="PS50109"/>
    </source>
</evidence>
<dbReference type="Gene3D" id="3.30.565.10">
    <property type="entry name" value="Histidine kinase-like ATPase, C-terminal domain"/>
    <property type="match status" value="1"/>
</dbReference>
<dbReference type="Proteomes" id="UP001589628">
    <property type="component" value="Unassembled WGS sequence"/>
</dbReference>
<keyword evidence="12" id="KW-0902">Two-component regulatory system</keyword>
<keyword evidence="4" id="KW-1003">Cell membrane</keyword>
<name>A0ABV5ZAK0_9GAMM</name>
<gene>
    <name evidence="16" type="ORF">ACFFLH_07770</name>
</gene>
<dbReference type="InterPro" id="IPR029151">
    <property type="entry name" value="Sensor-like_sf"/>
</dbReference>
<dbReference type="SMART" id="SM00091">
    <property type="entry name" value="PAS"/>
    <property type="match status" value="1"/>
</dbReference>
<dbReference type="GO" id="GO:0005524">
    <property type="term" value="F:ATP binding"/>
    <property type="evidence" value="ECO:0007669"/>
    <property type="project" value="UniProtKB-KW"/>
</dbReference>
<dbReference type="InterPro" id="IPR035965">
    <property type="entry name" value="PAS-like_dom_sf"/>
</dbReference>
<dbReference type="Gene3D" id="1.10.287.130">
    <property type="match status" value="1"/>
</dbReference>
<dbReference type="InterPro" id="IPR003661">
    <property type="entry name" value="HisK_dim/P_dom"/>
</dbReference>
<accession>A0ABV5ZAK0</accession>
<proteinExistence type="predicted"/>
<dbReference type="EC" id="2.7.13.3" evidence="3"/>
<dbReference type="SMART" id="SM00388">
    <property type="entry name" value="HisKA"/>
    <property type="match status" value="1"/>
</dbReference>
<evidence type="ECO:0000256" key="6">
    <source>
        <dbReference type="ARBA" id="ARBA00022679"/>
    </source>
</evidence>
<dbReference type="InterPro" id="IPR004358">
    <property type="entry name" value="Sig_transdc_His_kin-like_C"/>
</dbReference>
<evidence type="ECO:0000256" key="9">
    <source>
        <dbReference type="ARBA" id="ARBA00022777"/>
    </source>
</evidence>
<evidence type="ECO:0000256" key="3">
    <source>
        <dbReference type="ARBA" id="ARBA00012438"/>
    </source>
</evidence>
<comment type="catalytic activity">
    <reaction evidence="1">
        <text>ATP + protein L-histidine = ADP + protein N-phospho-L-histidine.</text>
        <dbReference type="EC" id="2.7.13.3"/>
    </reaction>
</comment>
<keyword evidence="13" id="KW-0175">Coiled coil</keyword>
<dbReference type="InterPro" id="IPR005467">
    <property type="entry name" value="His_kinase_dom"/>
</dbReference>
<evidence type="ECO:0000256" key="8">
    <source>
        <dbReference type="ARBA" id="ARBA00022741"/>
    </source>
</evidence>
<organism evidence="16 17">
    <name type="scientific">Balneatrix alpica</name>
    <dbReference type="NCBI Taxonomy" id="75684"/>
    <lineage>
        <taxon>Bacteria</taxon>
        <taxon>Pseudomonadati</taxon>
        <taxon>Pseudomonadota</taxon>
        <taxon>Gammaproteobacteria</taxon>
        <taxon>Oceanospirillales</taxon>
        <taxon>Balneatrichaceae</taxon>
        <taxon>Balneatrix</taxon>
    </lineage>
</organism>
<keyword evidence="11" id="KW-1133">Transmembrane helix</keyword>
<keyword evidence="6" id="KW-0808">Transferase</keyword>
<feature type="domain" description="Histidine kinase" evidence="15">
    <location>
        <begin position="474"/>
        <end position="687"/>
    </location>
</feature>
<evidence type="ECO:0000256" key="4">
    <source>
        <dbReference type="ARBA" id="ARBA00022475"/>
    </source>
</evidence>
<dbReference type="SUPFAM" id="SSF55785">
    <property type="entry name" value="PYP-like sensor domain (PAS domain)"/>
    <property type="match status" value="1"/>
</dbReference>
<dbReference type="InterPro" id="IPR036097">
    <property type="entry name" value="HisK_dim/P_sf"/>
</dbReference>
<evidence type="ECO:0000256" key="7">
    <source>
        <dbReference type="ARBA" id="ARBA00022692"/>
    </source>
</evidence>
<dbReference type="PRINTS" id="PR00344">
    <property type="entry name" value="BCTRLSENSOR"/>
</dbReference>
<dbReference type="Pfam" id="PF02518">
    <property type="entry name" value="HATPase_c"/>
    <property type="match status" value="1"/>
</dbReference>